<protein>
    <recommendedName>
        <fullName evidence="5">FIST C-domain domain-containing protein</fullName>
    </recommendedName>
</protein>
<dbReference type="InterPro" id="IPR019494">
    <property type="entry name" value="FIST_C"/>
</dbReference>
<dbReference type="AlphaFoldDB" id="A0A1P8KQP0"/>
<dbReference type="SMART" id="SM01204">
    <property type="entry name" value="FIST_C"/>
    <property type="match status" value="1"/>
</dbReference>
<sequence>MSPKYYKNIEDFIVENNKDSRYLILITENTNLDIDKLEDFKISGAIFPEIILNNSHYKEGLLASVIDDNFNVDLIKDMKTFESNEKTFQDKESLIVLFDALSSDISLFLDNLFESVSEQTKIIGGGSGKMTLKQDPVIFHDGTLHQNAAIVLSTNAKLHIGIENAWEKLQGPFVVTSSEKNVLKTLNFSSSFEVYKDFVEKDSGKKITKDNFFTISKSYPLGIIKFDKEVIVRDPIAIDKDNNIVIVGDIPQNSTINILKGNKQNLIDSGNKAILKLNKDLDSHKNILIFDCISRSFFIDEELKEITKELKQGSILFGVLSVGEIANTSDEYLSFYNRTCVLGMLC</sequence>
<proteinExistence type="predicted"/>
<feature type="domain" description="FIST C-domain" evidence="2">
    <location>
        <begin position="191"/>
        <end position="328"/>
    </location>
</feature>
<dbReference type="KEGG" id="alp:LPB137_04370"/>
<evidence type="ECO:0000313" key="3">
    <source>
        <dbReference type="EMBL" id="APW66932.1"/>
    </source>
</evidence>
<evidence type="ECO:0000313" key="4">
    <source>
        <dbReference type="Proteomes" id="UP000186074"/>
    </source>
</evidence>
<accession>A0A1P8KQP0</accession>
<dbReference type="Proteomes" id="UP000186074">
    <property type="component" value="Chromosome"/>
</dbReference>
<evidence type="ECO:0000259" key="2">
    <source>
        <dbReference type="SMART" id="SM01204"/>
    </source>
</evidence>
<dbReference type="Pfam" id="PF10442">
    <property type="entry name" value="FIST_C"/>
    <property type="match status" value="1"/>
</dbReference>
<keyword evidence="4" id="KW-1185">Reference proteome</keyword>
<evidence type="ECO:0008006" key="5">
    <source>
        <dbReference type="Google" id="ProtNLM"/>
    </source>
</evidence>
<dbReference type="PANTHER" id="PTHR40252">
    <property type="entry name" value="BLR0328 PROTEIN"/>
    <property type="match status" value="1"/>
</dbReference>
<dbReference type="EMBL" id="CP019070">
    <property type="protein sequence ID" value="APW66932.1"/>
    <property type="molecule type" value="Genomic_DNA"/>
</dbReference>
<dbReference type="PANTHER" id="PTHR40252:SF2">
    <property type="entry name" value="BLR0328 PROTEIN"/>
    <property type="match status" value="1"/>
</dbReference>
<dbReference type="InterPro" id="IPR013702">
    <property type="entry name" value="FIST_domain_N"/>
</dbReference>
<evidence type="ECO:0000259" key="1">
    <source>
        <dbReference type="SMART" id="SM00897"/>
    </source>
</evidence>
<dbReference type="Pfam" id="PF08495">
    <property type="entry name" value="FIST"/>
    <property type="match status" value="1"/>
</dbReference>
<organism evidence="3 4">
    <name type="scientific">Poseidonibacter parvus</name>
    <dbReference type="NCBI Taxonomy" id="1850254"/>
    <lineage>
        <taxon>Bacteria</taxon>
        <taxon>Pseudomonadati</taxon>
        <taxon>Campylobacterota</taxon>
        <taxon>Epsilonproteobacteria</taxon>
        <taxon>Campylobacterales</taxon>
        <taxon>Arcobacteraceae</taxon>
        <taxon>Poseidonibacter</taxon>
    </lineage>
</organism>
<gene>
    <name evidence="3" type="ORF">LPB137_04370</name>
</gene>
<reference evidence="3 4" key="1">
    <citation type="submission" date="2017-01" db="EMBL/GenBank/DDBJ databases">
        <title>Genome sequencing of Arcobacter sp. LPB0137.</title>
        <authorList>
            <person name="Lee G.-W."/>
            <person name="Yi H."/>
        </authorList>
    </citation>
    <scope>NUCLEOTIDE SEQUENCE [LARGE SCALE GENOMIC DNA]</scope>
    <source>
        <strain evidence="3 4">LPB0137</strain>
    </source>
</reference>
<name>A0A1P8KQP0_9BACT</name>
<feature type="domain" description="FIST" evidence="1">
    <location>
        <begin position="19"/>
        <end position="190"/>
    </location>
</feature>
<dbReference type="STRING" id="1850254.LPB137_04370"/>
<dbReference type="SMART" id="SM00897">
    <property type="entry name" value="FIST"/>
    <property type="match status" value="1"/>
</dbReference>